<accession>A0A4U3AQK1</accession>
<protein>
    <submittedName>
        <fullName evidence="1">Minor capsid protein</fullName>
    </submittedName>
</protein>
<gene>
    <name evidence="1" type="ORF">FC699_23995</name>
</gene>
<name>A0A4U3AQK1_9BACI</name>
<sequence>MINLIPIPMHMLIHTVEYHEYIGEDDIWGGGSASYATPIVIERVRVQPNEKVYNATTGDSVTFQSILFHDSINSAHPNQVFKEKSKIVWNGKEMFIKEVEPLYTTNPNRPHHTELYLR</sequence>
<dbReference type="InterPro" id="IPR019612">
    <property type="entry name" value="Minor_capsid_put"/>
</dbReference>
<dbReference type="EMBL" id="SZON01001594">
    <property type="protein sequence ID" value="TKI90498.1"/>
    <property type="molecule type" value="Genomic_DNA"/>
</dbReference>
<dbReference type="Proteomes" id="UP000305222">
    <property type="component" value="Unassembled WGS sequence"/>
</dbReference>
<evidence type="ECO:0000313" key="1">
    <source>
        <dbReference type="EMBL" id="TKI90498.1"/>
    </source>
</evidence>
<proteinExistence type="predicted"/>
<dbReference type="AlphaFoldDB" id="A0A4U3AQK1"/>
<reference evidence="1 2" key="1">
    <citation type="journal article" date="2019" name="Environ. Microbiol.">
        <title>An active ?-lactamase is a part of an orchestrated cell wall stress resistance network of Bacillus subtilis and related rhizosphere species.</title>
        <authorList>
            <person name="Bucher T."/>
            <person name="Keren-Paz A."/>
            <person name="Hausser J."/>
            <person name="Olender T."/>
            <person name="Cytryn E."/>
            <person name="Kolodkin-Gal I."/>
        </authorList>
    </citation>
    <scope>NUCLEOTIDE SEQUENCE [LARGE SCALE GENOMIC DNA]</scope>
    <source>
        <strain evidence="1 2">I5</strain>
    </source>
</reference>
<dbReference type="Pfam" id="PF10665">
    <property type="entry name" value="Minor_capsid_1"/>
    <property type="match status" value="1"/>
</dbReference>
<comment type="caution">
    <text evidence="1">The sequence shown here is derived from an EMBL/GenBank/DDBJ whole genome shotgun (WGS) entry which is preliminary data.</text>
</comment>
<evidence type="ECO:0000313" key="2">
    <source>
        <dbReference type="Proteomes" id="UP000305222"/>
    </source>
</evidence>
<organism evidence="1 2">
    <name type="scientific">Bacillus wiedmannii</name>
    <dbReference type="NCBI Taxonomy" id="1890302"/>
    <lineage>
        <taxon>Bacteria</taxon>
        <taxon>Bacillati</taxon>
        <taxon>Bacillota</taxon>
        <taxon>Bacilli</taxon>
        <taxon>Bacillales</taxon>
        <taxon>Bacillaceae</taxon>
        <taxon>Bacillus</taxon>
        <taxon>Bacillus cereus group</taxon>
    </lineage>
</organism>